<dbReference type="NCBIfam" id="TIGR04042">
    <property type="entry name" value="MSMEG_0570_fam"/>
    <property type="match status" value="1"/>
</dbReference>
<dbReference type="InterPro" id="IPR023846">
    <property type="entry name" value="CHP04042_MSMEG0570"/>
</dbReference>
<name>A0ABW8NFV1_9GAMM</name>
<proteinExistence type="predicted"/>
<dbReference type="Proteomes" id="UP001620597">
    <property type="component" value="Unassembled WGS sequence"/>
</dbReference>
<keyword evidence="2" id="KW-1185">Reference proteome</keyword>
<protein>
    <submittedName>
        <fullName evidence="1">MSMEG_0570 family nitrogen starvation response protein</fullName>
    </submittedName>
</protein>
<dbReference type="RefSeq" id="WP_416205187.1">
    <property type="nucleotide sequence ID" value="NZ_JBBKTX010000005.1"/>
</dbReference>
<dbReference type="EMBL" id="JBBKTX010000005">
    <property type="protein sequence ID" value="MFK4751816.1"/>
    <property type="molecule type" value="Genomic_DNA"/>
</dbReference>
<sequence length="98" mass="10914">MPAVHFYLRWPDGQEEQCYSPSTVLQQYFQPGDTMTLAEFVQRADQALGQASERVASKYGYYCSSAADQLAVIQRRAASYPDQQGSIEITAIRELGAS</sequence>
<reference evidence="1 2" key="1">
    <citation type="submission" date="2024-03" db="EMBL/GenBank/DDBJ databases">
        <title>High-quality draft genome sequence of Oceanobacter sp. wDCs-4.</title>
        <authorList>
            <person name="Dong C."/>
        </authorList>
    </citation>
    <scope>NUCLEOTIDE SEQUENCE [LARGE SCALE GENOMIC DNA]</scope>
    <source>
        <strain evidence="2">wDCs-4</strain>
    </source>
</reference>
<gene>
    <name evidence="1" type="ORF">WG929_05255</name>
</gene>
<accession>A0ABW8NFV1</accession>
<evidence type="ECO:0000313" key="1">
    <source>
        <dbReference type="EMBL" id="MFK4751816.1"/>
    </source>
</evidence>
<comment type="caution">
    <text evidence="1">The sequence shown here is derived from an EMBL/GenBank/DDBJ whole genome shotgun (WGS) entry which is preliminary data.</text>
</comment>
<evidence type="ECO:0000313" key="2">
    <source>
        <dbReference type="Proteomes" id="UP001620597"/>
    </source>
</evidence>
<organism evidence="1 2">
    <name type="scientific">Oceanobacter antarcticus</name>
    <dbReference type="NCBI Taxonomy" id="3133425"/>
    <lineage>
        <taxon>Bacteria</taxon>
        <taxon>Pseudomonadati</taxon>
        <taxon>Pseudomonadota</taxon>
        <taxon>Gammaproteobacteria</taxon>
        <taxon>Oceanospirillales</taxon>
        <taxon>Oceanospirillaceae</taxon>
        <taxon>Oceanobacter</taxon>
    </lineage>
</organism>